<protein>
    <submittedName>
        <fullName evidence="1">Uncharacterized protein</fullName>
    </submittedName>
</protein>
<name>A0A0A9DTZ9_ARUDO</name>
<organism evidence="1">
    <name type="scientific">Arundo donax</name>
    <name type="common">Giant reed</name>
    <name type="synonym">Donax arundinaceus</name>
    <dbReference type="NCBI Taxonomy" id="35708"/>
    <lineage>
        <taxon>Eukaryota</taxon>
        <taxon>Viridiplantae</taxon>
        <taxon>Streptophyta</taxon>
        <taxon>Embryophyta</taxon>
        <taxon>Tracheophyta</taxon>
        <taxon>Spermatophyta</taxon>
        <taxon>Magnoliopsida</taxon>
        <taxon>Liliopsida</taxon>
        <taxon>Poales</taxon>
        <taxon>Poaceae</taxon>
        <taxon>PACMAD clade</taxon>
        <taxon>Arundinoideae</taxon>
        <taxon>Arundineae</taxon>
        <taxon>Arundo</taxon>
    </lineage>
</organism>
<reference evidence="1" key="2">
    <citation type="journal article" date="2015" name="Data Brief">
        <title>Shoot transcriptome of the giant reed, Arundo donax.</title>
        <authorList>
            <person name="Barrero R.A."/>
            <person name="Guerrero F.D."/>
            <person name="Moolhuijzen P."/>
            <person name="Goolsby J.A."/>
            <person name="Tidwell J."/>
            <person name="Bellgard S.E."/>
            <person name="Bellgard M.I."/>
        </authorList>
    </citation>
    <scope>NUCLEOTIDE SEQUENCE</scope>
    <source>
        <tissue evidence="1">Shoot tissue taken approximately 20 cm above the soil surface</tissue>
    </source>
</reference>
<dbReference type="EMBL" id="GBRH01208795">
    <property type="protein sequence ID" value="JAD89100.1"/>
    <property type="molecule type" value="Transcribed_RNA"/>
</dbReference>
<dbReference type="AlphaFoldDB" id="A0A0A9DTZ9"/>
<sequence length="118" mass="12875">MTSPNDLYTKNRLPFSSTGVLLDRMFTKCIMIEQSKGLSSCKIVSATMLSAYILTSTSFQGIDWLEKPHPPEKSLFIYAGAPRSKQISTRISPKFILNCASPSGIQDAPSVPCSSVVI</sequence>
<evidence type="ECO:0000313" key="1">
    <source>
        <dbReference type="EMBL" id="JAD89100.1"/>
    </source>
</evidence>
<proteinExistence type="predicted"/>
<reference evidence="1" key="1">
    <citation type="submission" date="2014-09" db="EMBL/GenBank/DDBJ databases">
        <authorList>
            <person name="Magalhaes I.L.F."/>
            <person name="Oliveira U."/>
            <person name="Santos F.R."/>
            <person name="Vidigal T.H.D.A."/>
            <person name="Brescovit A.D."/>
            <person name="Santos A.J."/>
        </authorList>
    </citation>
    <scope>NUCLEOTIDE SEQUENCE</scope>
    <source>
        <tissue evidence="1">Shoot tissue taken approximately 20 cm above the soil surface</tissue>
    </source>
</reference>
<accession>A0A0A9DTZ9</accession>